<dbReference type="PROSITE" id="PS00816">
    <property type="entry name" value="AIPM_HOMOCIT_SYNTH_2"/>
    <property type="match status" value="1"/>
</dbReference>
<dbReference type="InterPro" id="IPR013709">
    <property type="entry name" value="2-isopropylmalate_synth_dimer"/>
</dbReference>
<proteinExistence type="inferred from homology"/>
<comment type="pathway">
    <text evidence="1">Amino-acid biosynthesis; L-isoleucine biosynthesis; 2-oxobutanoate from pyruvate: step 1/3.</text>
</comment>
<dbReference type="InterPro" id="IPR036230">
    <property type="entry name" value="LeuA_allosteric_dom_sf"/>
</dbReference>
<reference evidence="11 12" key="1">
    <citation type="submission" date="2018-08" db="EMBL/GenBank/DDBJ databases">
        <title>Draft genome of candidate division NPL-UPA2 bacterium Unc8 that adapted to ultra-basic serpentinizing groundwater.</title>
        <authorList>
            <person name="Ishii S."/>
            <person name="Suzuki S."/>
            <person name="Nealson K.H."/>
        </authorList>
    </citation>
    <scope>NUCLEOTIDE SEQUENCE [LARGE SCALE GENOMIC DNA]</scope>
    <source>
        <strain evidence="11">Unc8</strain>
    </source>
</reference>
<dbReference type="PROSITE" id="PS50991">
    <property type="entry name" value="PYR_CT"/>
    <property type="match status" value="1"/>
</dbReference>
<dbReference type="InterPro" id="IPR013785">
    <property type="entry name" value="Aldolase_TIM"/>
</dbReference>
<organism evidence="11 12">
    <name type="scientific">candidate division NPL-UPA2 bacterium Unc8</name>
    <dbReference type="NCBI Taxonomy" id="1980939"/>
    <lineage>
        <taxon>Bacteria</taxon>
    </lineage>
</organism>
<dbReference type="GO" id="GO:0009098">
    <property type="term" value="P:L-leucine biosynthetic process"/>
    <property type="evidence" value="ECO:0007669"/>
    <property type="project" value="InterPro"/>
</dbReference>
<dbReference type="InterPro" id="IPR000891">
    <property type="entry name" value="PYR_CT"/>
</dbReference>
<name>A0A399FW38_UNCN2</name>
<evidence type="ECO:0000256" key="2">
    <source>
        <dbReference type="ARBA" id="ARBA00006154"/>
    </source>
</evidence>
<dbReference type="SUPFAM" id="SSF110921">
    <property type="entry name" value="2-isopropylmalate synthase LeuA, allosteric (dimerisation) domain"/>
    <property type="match status" value="1"/>
</dbReference>
<evidence type="ECO:0000256" key="1">
    <source>
        <dbReference type="ARBA" id="ARBA00004743"/>
    </source>
</evidence>
<dbReference type="GO" id="GO:0043714">
    <property type="term" value="F:(R)-citramalate synthase activity"/>
    <property type="evidence" value="ECO:0007669"/>
    <property type="project" value="UniProtKB-UniRule"/>
</dbReference>
<keyword evidence="5 9" id="KW-0808">Transferase</keyword>
<dbReference type="PANTHER" id="PTHR43538">
    <property type="entry name" value="ALPHA-IPM SYNTHASE/HOMOCITRATE SYNTHASE"/>
    <property type="match status" value="1"/>
</dbReference>
<evidence type="ECO:0000256" key="5">
    <source>
        <dbReference type="ARBA" id="ARBA00022679"/>
    </source>
</evidence>
<comment type="catalytic activity">
    <reaction evidence="7">
        <text>pyruvate + acetyl-CoA + H2O = (3R)-citramalate + CoA + H(+)</text>
        <dbReference type="Rhea" id="RHEA:19045"/>
        <dbReference type="ChEBI" id="CHEBI:15361"/>
        <dbReference type="ChEBI" id="CHEBI:15377"/>
        <dbReference type="ChEBI" id="CHEBI:15378"/>
        <dbReference type="ChEBI" id="CHEBI:30934"/>
        <dbReference type="ChEBI" id="CHEBI:57287"/>
        <dbReference type="ChEBI" id="CHEBI:57288"/>
        <dbReference type="EC" id="2.3.3.21"/>
    </reaction>
</comment>
<dbReference type="NCBIfam" id="TIGR00977">
    <property type="entry name" value="citramal_synth"/>
    <property type="match status" value="1"/>
</dbReference>
<dbReference type="InterPro" id="IPR054691">
    <property type="entry name" value="LeuA/HCS_post-cat"/>
</dbReference>
<evidence type="ECO:0000256" key="3">
    <source>
        <dbReference type="ARBA" id="ARBA00022605"/>
    </source>
</evidence>
<accession>A0A399FW38</accession>
<evidence type="ECO:0000313" key="12">
    <source>
        <dbReference type="Proteomes" id="UP000266287"/>
    </source>
</evidence>
<feature type="domain" description="Pyruvate carboxyltransferase" evidence="10">
    <location>
        <begin position="4"/>
        <end position="269"/>
    </location>
</feature>
<dbReference type="EMBL" id="NDHY01000004">
    <property type="protein sequence ID" value="RII00424.1"/>
    <property type="molecule type" value="Genomic_DNA"/>
</dbReference>
<evidence type="ECO:0000256" key="7">
    <source>
        <dbReference type="ARBA" id="ARBA00048263"/>
    </source>
</evidence>
<dbReference type="InterPro" id="IPR002034">
    <property type="entry name" value="AIPM/Hcit_synth_CS"/>
</dbReference>
<dbReference type="Proteomes" id="UP000266287">
    <property type="component" value="Unassembled WGS sequence"/>
</dbReference>
<dbReference type="AlphaFoldDB" id="A0A399FW38"/>
<dbReference type="GO" id="GO:0003852">
    <property type="term" value="F:2-isopropylmalate synthase activity"/>
    <property type="evidence" value="ECO:0007669"/>
    <property type="project" value="InterPro"/>
</dbReference>
<dbReference type="PANTHER" id="PTHR43538:SF1">
    <property type="entry name" value="(R)-CITRAMALATE SYNTHASE"/>
    <property type="match status" value="1"/>
</dbReference>
<dbReference type="Gene3D" id="3.20.20.70">
    <property type="entry name" value="Aldolase class I"/>
    <property type="match status" value="1"/>
</dbReference>
<evidence type="ECO:0000256" key="9">
    <source>
        <dbReference type="RuleBase" id="RU003523"/>
    </source>
</evidence>
<dbReference type="InterPro" id="IPR005675">
    <property type="entry name" value="Citramal_synthase"/>
</dbReference>
<dbReference type="EC" id="2.3.3.21" evidence="8"/>
<protein>
    <recommendedName>
        <fullName evidence="8">Citramalate synthase</fullName>
        <ecNumber evidence="8">2.3.3.21</ecNumber>
    </recommendedName>
</protein>
<evidence type="ECO:0000256" key="8">
    <source>
        <dbReference type="NCBIfam" id="TIGR00977"/>
    </source>
</evidence>
<dbReference type="Pfam" id="PF22617">
    <property type="entry name" value="HCS_D2"/>
    <property type="match status" value="1"/>
</dbReference>
<dbReference type="Gene3D" id="1.10.238.260">
    <property type="match status" value="1"/>
</dbReference>
<dbReference type="SMART" id="SM00917">
    <property type="entry name" value="LeuA_dimer"/>
    <property type="match status" value="1"/>
</dbReference>
<dbReference type="Gene3D" id="3.30.160.270">
    <property type="match status" value="1"/>
</dbReference>
<evidence type="ECO:0000313" key="11">
    <source>
        <dbReference type="EMBL" id="RII00424.1"/>
    </source>
</evidence>
<evidence type="ECO:0000259" key="10">
    <source>
        <dbReference type="PROSITE" id="PS50991"/>
    </source>
</evidence>
<dbReference type="PROSITE" id="PS00815">
    <property type="entry name" value="AIPM_HOMOCIT_SYNTH_1"/>
    <property type="match status" value="1"/>
</dbReference>
<gene>
    <name evidence="11" type="ORF">B9J77_02780</name>
</gene>
<dbReference type="GO" id="GO:0009097">
    <property type="term" value="P:isoleucine biosynthetic process"/>
    <property type="evidence" value="ECO:0007669"/>
    <property type="project" value="UniProtKB-UniRule"/>
</dbReference>
<comment type="similarity">
    <text evidence="2 9">Belongs to the alpha-IPM synthase/homocitrate synthase family.</text>
</comment>
<dbReference type="Pfam" id="PF08502">
    <property type="entry name" value="LeuA_dimer"/>
    <property type="match status" value="1"/>
</dbReference>
<evidence type="ECO:0000256" key="4">
    <source>
        <dbReference type="ARBA" id="ARBA00022624"/>
    </source>
</evidence>
<dbReference type="UniPathway" id="UPA00047">
    <property type="reaction ID" value="UER00066"/>
</dbReference>
<keyword evidence="6" id="KW-0100">Branched-chain amino acid biosynthesis</keyword>
<comment type="caution">
    <text evidence="11">The sequence shown here is derived from an EMBL/GenBank/DDBJ whole genome shotgun (WGS) entry which is preliminary data.</text>
</comment>
<keyword evidence="3" id="KW-0028">Amino-acid biosynthesis</keyword>
<keyword evidence="4" id="KW-0412">Isoleucine biosynthesis</keyword>
<dbReference type="Pfam" id="PF00682">
    <property type="entry name" value="HMGL-like"/>
    <property type="match status" value="1"/>
</dbReference>
<sequence>MQNIFLYDTTLRDGAQQDRISFSLNDKIAIARRLDKLGIHYIEGGWPGSNPKDSDFFREVAKIRLRKARISAFGSTRRADKKANRDANFKAMLKAETPVVTIFGKSWILHVEDVLRTTAAENLRMIEDSIFYLKSRGREVIYDAEHFFDGYEDNKEYAIQTILVAAEAGADWIVLCDTNGGILPGAILNAVTTVRKKIGVPLGIHTHNDIGMAIANSVVAVEAGCTQVQGTINGYGERCGNADLTAVIPNIILKLGFRCIPKEKLKHLSEVSRYIGEIANVIPDDYQPFVGNSAFAHKGGMHVDAVRKNPRSFEHINPELVGNRRRVLVSELSGKGSVLHRAEELGLDPDKRETHRILKMLKKLEGQGYLFEAADASFELLMKKATGKYKRLFNLESFRVIIEKREGDGLVSEATIKLRIRGRQEHTTAEGSGPVNALDNALRKALEKFYPGLSEMHLSDFKVRILDPEEGTKAKTRVFIESRDRTHTWGTVGVSENIIEASWQALVESIEYKLLKDSK</sequence>
<dbReference type="SUPFAM" id="SSF51569">
    <property type="entry name" value="Aldolase"/>
    <property type="match status" value="1"/>
</dbReference>
<dbReference type="CDD" id="cd07941">
    <property type="entry name" value="DRE_TIM_LeuA3"/>
    <property type="match status" value="1"/>
</dbReference>
<evidence type="ECO:0000256" key="6">
    <source>
        <dbReference type="ARBA" id="ARBA00023304"/>
    </source>
</evidence>